<sequence length="109" mass="12355">MPIYVSPEGNPEVWEVKPDGYYEVDEWDAQNPPSLPTECELTQQRITEIQQLLTANDLASVRPLRAKVAGRATEEDEARLEELEDQAEALREELAALNIKLDECLTQDT</sequence>
<evidence type="ECO:0000313" key="3">
    <source>
        <dbReference type="Proteomes" id="UP000184001"/>
    </source>
</evidence>
<organism evidence="2 3">
    <name type="scientific">Halodesulfovibrio aestuarii</name>
    <dbReference type="NCBI Taxonomy" id="126333"/>
    <lineage>
        <taxon>Bacteria</taxon>
        <taxon>Pseudomonadati</taxon>
        <taxon>Thermodesulfobacteriota</taxon>
        <taxon>Desulfovibrionia</taxon>
        <taxon>Desulfovibrionales</taxon>
        <taxon>Desulfovibrionaceae</taxon>
        <taxon>Halodesulfovibrio</taxon>
    </lineage>
</organism>
<dbReference type="EMBL" id="FQZR01000002">
    <property type="protein sequence ID" value="SHI82104.1"/>
    <property type="molecule type" value="Genomic_DNA"/>
</dbReference>
<evidence type="ECO:0000256" key="1">
    <source>
        <dbReference type="SAM" id="Coils"/>
    </source>
</evidence>
<dbReference type="RefSeq" id="WP_020002220.1">
    <property type="nucleotide sequence ID" value="NZ_CP192217.1"/>
</dbReference>
<reference evidence="2 3" key="1">
    <citation type="submission" date="2016-11" db="EMBL/GenBank/DDBJ databases">
        <authorList>
            <person name="Varghese N."/>
            <person name="Submissions S."/>
        </authorList>
    </citation>
    <scope>NUCLEOTIDE SEQUENCE [LARGE SCALE GENOMIC DNA]</scope>
    <source>
        <strain evidence="2 3">DSM 17919</strain>
    </source>
</reference>
<comment type="caution">
    <text evidence="2">The sequence shown here is derived from an EMBL/GenBank/DDBJ whole genome shotgun (WGS) entry which is preliminary data.</text>
</comment>
<dbReference type="AlphaFoldDB" id="A0A8G2C8I5"/>
<gene>
    <name evidence="2" type="ORF">SAMN05660830_01105</name>
</gene>
<feature type="coiled-coil region" evidence="1">
    <location>
        <begin position="66"/>
        <end position="107"/>
    </location>
</feature>
<dbReference type="Proteomes" id="UP000184001">
    <property type="component" value="Unassembled WGS sequence"/>
</dbReference>
<name>A0A8G2C8I5_9BACT</name>
<evidence type="ECO:0000313" key="2">
    <source>
        <dbReference type="EMBL" id="SHI82104.1"/>
    </source>
</evidence>
<accession>A0A8G2C8I5</accession>
<keyword evidence="1" id="KW-0175">Coiled coil</keyword>
<proteinExistence type="predicted"/>
<protein>
    <submittedName>
        <fullName evidence="2">Uncharacterized protein</fullName>
    </submittedName>
</protein>